<dbReference type="InterPro" id="IPR029069">
    <property type="entry name" value="HotDog_dom_sf"/>
</dbReference>
<dbReference type="KEGG" id="lpb:SH83_02805"/>
<dbReference type="Proteomes" id="UP000076872">
    <property type="component" value="Unassembled WGS sequence"/>
</dbReference>
<dbReference type="EMBL" id="CP066817">
    <property type="protein sequence ID" value="QQM60489.1"/>
    <property type="molecule type" value="Genomic_DNA"/>
</dbReference>
<evidence type="ECO:0000256" key="3">
    <source>
        <dbReference type="ARBA" id="ARBA00022801"/>
    </source>
</evidence>
<evidence type="ECO:0000256" key="1">
    <source>
        <dbReference type="ARBA" id="ARBA00006500"/>
    </source>
</evidence>
<dbReference type="InterPro" id="IPR002864">
    <property type="entry name" value="Acyl-ACP_thioesterase_NHD"/>
</dbReference>
<dbReference type="Proteomes" id="UP000094892">
    <property type="component" value="Unassembled WGS sequence"/>
</dbReference>
<proteinExistence type="inferred from homology"/>
<keyword evidence="2" id="KW-0444">Lipid biosynthesis</keyword>
<sequence>MATLGANASLYSEQHRITYYECDRTGRATLTTLIDIAVLASEDQSDALGLTTEMVQSHGVGWVVTQYAIDITRMPRQDEVVTIAVRGSAYNPYFAYREFWIRDADGQQLAYITSIWVMMSQTTRRIVKILPELVAPYQSEVVKRIPRLPRPISFEATDTTITKPYHVRFFDIDPNRHVNNAHYFDWLVDTLPATFLLQHDLVHVDVRYENEVKYGQTVTAHANILPSEVADQVTTSHLIEVDDEKCCEVTIQWRTLPEPIQ</sequence>
<dbReference type="RefSeq" id="WP_003640969.1">
    <property type="nucleotide sequence ID" value="NZ_AP028145.1"/>
</dbReference>
<evidence type="ECO:0000313" key="15">
    <source>
        <dbReference type="Proteomes" id="UP000076872"/>
    </source>
</evidence>
<gene>
    <name evidence="14" type="ORF">JH395_12275</name>
    <name evidence="11" type="ORF">Lp19_2118</name>
    <name evidence="13" type="ORF">LPJSA22_00711</name>
    <name evidence="12" type="ORF">NAB2_2334</name>
    <name evidence="10" type="ORF">Nizo2260_1043</name>
</gene>
<evidence type="ECO:0000259" key="8">
    <source>
        <dbReference type="Pfam" id="PF01643"/>
    </source>
</evidence>
<dbReference type="CDD" id="cd00586">
    <property type="entry name" value="4HBT"/>
    <property type="match status" value="2"/>
</dbReference>
<dbReference type="EMBL" id="LUXM01000033">
    <property type="protein sequence ID" value="KZU94144.1"/>
    <property type="molecule type" value="Genomic_DNA"/>
</dbReference>
<keyword evidence="7" id="KW-0275">Fatty acid biosynthesis</keyword>
<evidence type="ECO:0000256" key="7">
    <source>
        <dbReference type="ARBA" id="ARBA00023160"/>
    </source>
</evidence>
<dbReference type="AlphaFoldDB" id="A0A0G9FF16"/>
<dbReference type="SMR" id="A0A0G9FF16"/>
<evidence type="ECO:0000313" key="18">
    <source>
        <dbReference type="Proteomes" id="UP000094892"/>
    </source>
</evidence>
<evidence type="ECO:0000313" key="14">
    <source>
        <dbReference type="EMBL" id="QQM60489.1"/>
    </source>
</evidence>
<keyword evidence="4" id="KW-0276">Fatty acid metabolism</keyword>
<evidence type="ECO:0000256" key="5">
    <source>
        <dbReference type="ARBA" id="ARBA00022946"/>
    </source>
</evidence>
<evidence type="ECO:0000313" key="10">
    <source>
        <dbReference type="EMBL" id="KZU05648.1"/>
    </source>
</evidence>
<dbReference type="PANTHER" id="PTHR31727:SF6">
    <property type="entry name" value="OLEOYL-ACYL CARRIER PROTEIN THIOESTERASE 1, CHLOROPLASTIC"/>
    <property type="match status" value="1"/>
</dbReference>
<dbReference type="GeneID" id="89668283"/>
<reference evidence="13 18" key="2">
    <citation type="submission" date="2016-08" db="EMBL/GenBank/DDBJ databases">
        <title>Genome sequencing of Lactobacillus plantarum JSA22, isolated from fermented soybean paste.</title>
        <authorList>
            <person name="Choi H.S."/>
        </authorList>
    </citation>
    <scope>NUCLEOTIDE SEQUENCE [LARGE SCALE GENOMIC DNA]</scope>
    <source>
        <strain evidence="13 18">JSA22</strain>
    </source>
</reference>
<evidence type="ECO:0000313" key="17">
    <source>
        <dbReference type="Proteomes" id="UP000076989"/>
    </source>
</evidence>
<dbReference type="InterPro" id="IPR045023">
    <property type="entry name" value="FATA/B"/>
</dbReference>
<dbReference type="Pfam" id="PF01643">
    <property type="entry name" value="Acyl-ACP_TE"/>
    <property type="match status" value="1"/>
</dbReference>
<protein>
    <submittedName>
        <fullName evidence="10">Acyl-ACP thioesterase</fullName>
    </submittedName>
    <submittedName>
        <fullName evidence="13">Dodecanoyl-[acyl-carrier-protein] hydrolase</fullName>
        <ecNumber evidence="13">3.1.2.21</ecNumber>
    </submittedName>
</protein>
<feature type="domain" description="Acyl-ACP thioesterase-like C-terminal" evidence="9">
    <location>
        <begin position="156"/>
        <end position="254"/>
    </location>
</feature>
<dbReference type="Proteomes" id="UP000076989">
    <property type="component" value="Unassembled WGS sequence"/>
</dbReference>
<dbReference type="EC" id="3.1.2.21" evidence="13"/>
<reference evidence="14 19" key="3">
    <citation type="submission" date="2020-12" db="EMBL/GenBank/DDBJ databases">
        <title>Whole genome sequencing of Lactobacillus plantarum PC518.</title>
        <authorList>
            <person name="Guo Q."/>
        </authorList>
    </citation>
    <scope>NUCLEOTIDE SEQUENCE [LARGE SCALE GENOMIC DNA]</scope>
    <source>
        <strain evidence="14 19">PC518</strain>
    </source>
</reference>
<evidence type="ECO:0000259" key="9">
    <source>
        <dbReference type="Pfam" id="PF20791"/>
    </source>
</evidence>
<dbReference type="EMBL" id="LUXO01000033">
    <property type="protein sequence ID" value="KZV01714.1"/>
    <property type="molecule type" value="Genomic_DNA"/>
</dbReference>
<dbReference type="Gene3D" id="3.10.129.10">
    <property type="entry name" value="Hotdog Thioesterase"/>
    <property type="match status" value="1"/>
</dbReference>
<comment type="similarity">
    <text evidence="1">Belongs to the acyl-ACP thioesterase family.</text>
</comment>
<dbReference type="InterPro" id="IPR049427">
    <property type="entry name" value="Acyl-ACP_TE_C"/>
</dbReference>
<accession>A0A0G9FF16</accession>
<dbReference type="GO" id="GO:0016297">
    <property type="term" value="F:fatty acyl-[ACP] hydrolase activity"/>
    <property type="evidence" value="ECO:0007669"/>
    <property type="project" value="UniProtKB-EC"/>
</dbReference>
<evidence type="ECO:0000313" key="13">
    <source>
        <dbReference type="EMBL" id="ODO60764.1"/>
    </source>
</evidence>
<feature type="domain" description="Acyl-ACP thioesterase N-terminal hotdog" evidence="8">
    <location>
        <begin position="10"/>
        <end position="137"/>
    </location>
</feature>
<evidence type="ECO:0000313" key="19">
    <source>
        <dbReference type="Proteomes" id="UP000595466"/>
    </source>
</evidence>
<dbReference type="GO" id="GO:0000036">
    <property type="term" value="F:acyl carrier activity"/>
    <property type="evidence" value="ECO:0007669"/>
    <property type="project" value="TreeGrafter"/>
</dbReference>
<keyword evidence="6" id="KW-0443">Lipid metabolism</keyword>
<evidence type="ECO:0000313" key="12">
    <source>
        <dbReference type="EMBL" id="KZV01714.1"/>
    </source>
</evidence>
<evidence type="ECO:0000256" key="2">
    <source>
        <dbReference type="ARBA" id="ARBA00022516"/>
    </source>
</evidence>
<dbReference type="PANTHER" id="PTHR31727">
    <property type="entry name" value="OLEOYL-ACYL CARRIER PROTEIN THIOESTERASE 1, CHLOROPLASTIC"/>
    <property type="match status" value="1"/>
</dbReference>
<reference evidence="15 16" key="1">
    <citation type="submission" date="2016-03" db="EMBL/GenBank/DDBJ databases">
        <title>Comparative genomics of 54 Lactobacillus plantarum strains reveals genomic uncoupling from niche constraints.</title>
        <authorList>
            <person name="Martino M.E."/>
        </authorList>
    </citation>
    <scope>NUCLEOTIDE SEQUENCE [LARGE SCALE GENOMIC DNA]</scope>
    <source>
        <strain evidence="11 16">19.1</strain>
        <strain evidence="12 15">NAB2</strain>
        <strain evidence="10 17">Nizo2260</strain>
    </source>
</reference>
<dbReference type="OMA" id="YNKYFCY"/>
<keyword evidence="3 13" id="KW-0378">Hydrolase</keyword>
<dbReference type="Proteomes" id="UP000076882">
    <property type="component" value="Unassembled WGS sequence"/>
</dbReference>
<evidence type="ECO:0000256" key="4">
    <source>
        <dbReference type="ARBA" id="ARBA00022832"/>
    </source>
</evidence>
<evidence type="ECO:0000256" key="6">
    <source>
        <dbReference type="ARBA" id="ARBA00023098"/>
    </source>
</evidence>
<keyword evidence="5" id="KW-0809">Transit peptide</keyword>
<dbReference type="Proteomes" id="UP000595466">
    <property type="component" value="Chromosome"/>
</dbReference>
<dbReference type="PATRIC" id="fig|1590.142.peg.578"/>
<dbReference type="EMBL" id="LUWI01000016">
    <property type="protein sequence ID" value="KZU05648.1"/>
    <property type="molecule type" value="Genomic_DNA"/>
</dbReference>
<dbReference type="Pfam" id="PF20791">
    <property type="entry name" value="Acyl-ACP_TE_C"/>
    <property type="match status" value="1"/>
</dbReference>
<organism evidence="13 18">
    <name type="scientific">Lactiplantibacillus plantarum</name>
    <name type="common">Lactobacillus plantarum</name>
    <dbReference type="NCBI Taxonomy" id="1590"/>
    <lineage>
        <taxon>Bacteria</taxon>
        <taxon>Bacillati</taxon>
        <taxon>Bacillota</taxon>
        <taxon>Bacilli</taxon>
        <taxon>Lactobacillales</taxon>
        <taxon>Lactobacillaceae</taxon>
        <taxon>Lactiplantibacillus</taxon>
    </lineage>
</organism>
<name>A0A0G9FF16_LACPN</name>
<evidence type="ECO:0000313" key="16">
    <source>
        <dbReference type="Proteomes" id="UP000076882"/>
    </source>
</evidence>
<dbReference type="EMBL" id="MCOL01000001">
    <property type="protein sequence ID" value="ODO60764.1"/>
    <property type="molecule type" value="Genomic_DNA"/>
</dbReference>
<evidence type="ECO:0000313" key="11">
    <source>
        <dbReference type="EMBL" id="KZU94144.1"/>
    </source>
</evidence>
<dbReference type="SUPFAM" id="SSF54637">
    <property type="entry name" value="Thioesterase/thiol ester dehydrase-isomerase"/>
    <property type="match status" value="2"/>
</dbReference>